<accession>A0A2I0VH79</accession>
<dbReference type="SUPFAM" id="SSF56672">
    <property type="entry name" value="DNA/RNA polymerases"/>
    <property type="match status" value="1"/>
</dbReference>
<dbReference type="Proteomes" id="UP000233837">
    <property type="component" value="Unassembled WGS sequence"/>
</dbReference>
<dbReference type="EMBL" id="KZ504257">
    <property type="protein sequence ID" value="PKU62765.1"/>
    <property type="molecule type" value="Genomic_DNA"/>
</dbReference>
<gene>
    <name evidence="1" type="ORF">MA16_Dca027983</name>
</gene>
<dbReference type="AlphaFoldDB" id="A0A2I0VH79"/>
<protein>
    <submittedName>
        <fullName evidence="1">Putative mitochondrial protein</fullName>
    </submittedName>
</protein>
<keyword evidence="2" id="KW-1185">Reference proteome</keyword>
<dbReference type="PANTHER" id="PTHR11439:SF461">
    <property type="entry name" value="OS10G0432200 PROTEIN"/>
    <property type="match status" value="1"/>
</dbReference>
<evidence type="ECO:0000313" key="1">
    <source>
        <dbReference type="EMBL" id="PKU62765.1"/>
    </source>
</evidence>
<sequence>MTNCKPLLTPLPSKYPTDPHLQLPFPQSELFRQLAGSLQYLTATRPDIAFAVNKLCQHMHNPLLIHFQLLKRILCYLQGTLHHGLFLPKTNLLLSAYSDWVGDQLDRKSTTGYCLLLHTALLAWSVKKQTTIARSSTEEEYHSMAATAADIMWTRRLCEDFQILLPPTVLYCDNVSAMSIACNPIFHARTKHIEIDHHFIRDCIQAKHITVHHVSTLDQLADIFTKSLSSARLLVLRNKLLVLPTISLRDGDKAMASTNIPAPQHLLSPASDGNG</sequence>
<reference evidence="1 2" key="1">
    <citation type="journal article" date="2016" name="Sci. Rep.">
        <title>The Dendrobium catenatum Lindl. genome sequence provides insights into polysaccharide synthase, floral development and adaptive evolution.</title>
        <authorList>
            <person name="Zhang G.Q."/>
            <person name="Xu Q."/>
            <person name="Bian C."/>
            <person name="Tsai W.C."/>
            <person name="Yeh C.M."/>
            <person name="Liu K.W."/>
            <person name="Yoshida K."/>
            <person name="Zhang L.S."/>
            <person name="Chang S.B."/>
            <person name="Chen F."/>
            <person name="Shi Y."/>
            <person name="Su Y.Y."/>
            <person name="Zhang Y.Q."/>
            <person name="Chen L.J."/>
            <person name="Yin Y."/>
            <person name="Lin M."/>
            <person name="Huang H."/>
            <person name="Deng H."/>
            <person name="Wang Z.W."/>
            <person name="Zhu S.L."/>
            <person name="Zhao X."/>
            <person name="Deng C."/>
            <person name="Niu S.C."/>
            <person name="Huang J."/>
            <person name="Wang M."/>
            <person name="Liu G.H."/>
            <person name="Yang H.J."/>
            <person name="Xiao X.J."/>
            <person name="Hsiao Y.Y."/>
            <person name="Wu W.L."/>
            <person name="Chen Y.Y."/>
            <person name="Mitsuda N."/>
            <person name="Ohme-Takagi M."/>
            <person name="Luo Y.B."/>
            <person name="Van de Peer Y."/>
            <person name="Liu Z.J."/>
        </authorList>
    </citation>
    <scope>NUCLEOTIDE SEQUENCE [LARGE SCALE GENOMIC DNA]</scope>
    <source>
        <tissue evidence="1">The whole plant</tissue>
    </source>
</reference>
<name>A0A2I0VH79_9ASPA</name>
<evidence type="ECO:0000313" key="2">
    <source>
        <dbReference type="Proteomes" id="UP000233837"/>
    </source>
</evidence>
<proteinExistence type="predicted"/>
<dbReference type="InterPro" id="IPR043502">
    <property type="entry name" value="DNA/RNA_pol_sf"/>
</dbReference>
<dbReference type="CDD" id="cd09272">
    <property type="entry name" value="RNase_HI_RT_Ty1"/>
    <property type="match status" value="1"/>
</dbReference>
<dbReference type="PANTHER" id="PTHR11439">
    <property type="entry name" value="GAG-POL-RELATED RETROTRANSPOSON"/>
    <property type="match status" value="1"/>
</dbReference>
<organism evidence="1 2">
    <name type="scientific">Dendrobium catenatum</name>
    <dbReference type="NCBI Taxonomy" id="906689"/>
    <lineage>
        <taxon>Eukaryota</taxon>
        <taxon>Viridiplantae</taxon>
        <taxon>Streptophyta</taxon>
        <taxon>Embryophyta</taxon>
        <taxon>Tracheophyta</taxon>
        <taxon>Spermatophyta</taxon>
        <taxon>Magnoliopsida</taxon>
        <taxon>Liliopsida</taxon>
        <taxon>Asparagales</taxon>
        <taxon>Orchidaceae</taxon>
        <taxon>Epidendroideae</taxon>
        <taxon>Malaxideae</taxon>
        <taxon>Dendrobiinae</taxon>
        <taxon>Dendrobium</taxon>
    </lineage>
</organism>
<reference evidence="1 2" key="2">
    <citation type="journal article" date="2017" name="Nature">
        <title>The Apostasia genome and the evolution of orchids.</title>
        <authorList>
            <person name="Zhang G.Q."/>
            <person name="Liu K.W."/>
            <person name="Li Z."/>
            <person name="Lohaus R."/>
            <person name="Hsiao Y.Y."/>
            <person name="Niu S.C."/>
            <person name="Wang J.Y."/>
            <person name="Lin Y.C."/>
            <person name="Xu Q."/>
            <person name="Chen L.J."/>
            <person name="Yoshida K."/>
            <person name="Fujiwara S."/>
            <person name="Wang Z.W."/>
            <person name="Zhang Y.Q."/>
            <person name="Mitsuda N."/>
            <person name="Wang M."/>
            <person name="Liu G.H."/>
            <person name="Pecoraro L."/>
            <person name="Huang H.X."/>
            <person name="Xiao X.J."/>
            <person name="Lin M."/>
            <person name="Wu X.Y."/>
            <person name="Wu W.L."/>
            <person name="Chen Y.Y."/>
            <person name="Chang S.B."/>
            <person name="Sakamoto S."/>
            <person name="Ohme-Takagi M."/>
            <person name="Yagi M."/>
            <person name="Zeng S.J."/>
            <person name="Shen C.Y."/>
            <person name="Yeh C.M."/>
            <person name="Luo Y.B."/>
            <person name="Tsai W.C."/>
            <person name="Van de Peer Y."/>
            <person name="Liu Z.J."/>
        </authorList>
    </citation>
    <scope>NUCLEOTIDE SEQUENCE [LARGE SCALE GENOMIC DNA]</scope>
    <source>
        <tissue evidence="1">The whole plant</tissue>
    </source>
</reference>